<keyword evidence="6" id="KW-0546">Nucleotide metabolism</keyword>
<comment type="catalytic activity">
    <reaction evidence="7">
        <text>N(6)-methyl-AMP + H2O + H(+) = IMP + methylamine</text>
        <dbReference type="Rhea" id="RHEA:16001"/>
        <dbReference type="ChEBI" id="CHEBI:15377"/>
        <dbReference type="ChEBI" id="CHEBI:15378"/>
        <dbReference type="ChEBI" id="CHEBI:58053"/>
        <dbReference type="ChEBI" id="CHEBI:59338"/>
        <dbReference type="ChEBI" id="CHEBI:144842"/>
    </reaction>
    <physiologicalReaction direction="left-to-right" evidence="7">
        <dbReference type="Rhea" id="RHEA:16002"/>
    </physiologicalReaction>
</comment>
<evidence type="ECO:0000256" key="3">
    <source>
        <dbReference type="ARBA" id="ARBA00022723"/>
    </source>
</evidence>
<evidence type="ECO:0000256" key="6">
    <source>
        <dbReference type="ARBA" id="ARBA00023080"/>
    </source>
</evidence>
<dbReference type="WBParaSite" id="TCNE_0001538001-mRNA-1">
    <property type="protein sequence ID" value="TCNE_0001538001-mRNA-1"/>
    <property type="gene ID" value="TCNE_0001538001"/>
</dbReference>
<name>A0A183V3Q9_TOXCA</name>
<evidence type="ECO:0000256" key="1">
    <source>
        <dbReference type="ARBA" id="ARBA00001947"/>
    </source>
</evidence>
<dbReference type="PANTHER" id="PTHR11409">
    <property type="entry name" value="ADENOSINE DEAMINASE"/>
    <property type="match status" value="1"/>
</dbReference>
<dbReference type="SUPFAM" id="SSF51556">
    <property type="entry name" value="Metallo-dependent hydrolases"/>
    <property type="match status" value="1"/>
</dbReference>
<dbReference type="GO" id="GO:0046872">
    <property type="term" value="F:metal ion binding"/>
    <property type="evidence" value="ECO:0007669"/>
    <property type="project" value="UniProtKB-KW"/>
</dbReference>
<dbReference type="InterPro" id="IPR006330">
    <property type="entry name" value="Ado/ade_deaminase"/>
</dbReference>
<feature type="domain" description="Adenosine deaminase" evidence="8">
    <location>
        <begin position="43"/>
        <end position="195"/>
    </location>
</feature>
<reference evidence="11" key="1">
    <citation type="submission" date="2016-06" db="UniProtKB">
        <authorList>
            <consortium name="WormBaseParasite"/>
        </authorList>
    </citation>
    <scope>IDENTIFICATION</scope>
</reference>
<keyword evidence="4" id="KW-0378">Hydrolase</keyword>
<dbReference type="Proteomes" id="UP000050794">
    <property type="component" value="Unassembled WGS sequence"/>
</dbReference>
<dbReference type="GO" id="GO:0006154">
    <property type="term" value="P:adenosine catabolic process"/>
    <property type="evidence" value="ECO:0007669"/>
    <property type="project" value="TreeGrafter"/>
</dbReference>
<dbReference type="GO" id="GO:0004000">
    <property type="term" value="F:adenosine deaminase activity"/>
    <property type="evidence" value="ECO:0007669"/>
    <property type="project" value="TreeGrafter"/>
</dbReference>
<keyword evidence="3" id="KW-0479">Metal-binding</keyword>
<dbReference type="InterPro" id="IPR001365">
    <property type="entry name" value="A_deaminase_dom"/>
</dbReference>
<evidence type="ECO:0000256" key="7">
    <source>
        <dbReference type="ARBA" id="ARBA00048787"/>
    </source>
</evidence>
<evidence type="ECO:0000256" key="4">
    <source>
        <dbReference type="ARBA" id="ARBA00022801"/>
    </source>
</evidence>
<comment type="similarity">
    <text evidence="2">Belongs to the metallo-dependent hydrolases superfamily. Adenosine and AMP deaminases family.</text>
</comment>
<evidence type="ECO:0000256" key="5">
    <source>
        <dbReference type="ARBA" id="ARBA00022833"/>
    </source>
</evidence>
<reference evidence="9 10" key="2">
    <citation type="submission" date="2018-11" db="EMBL/GenBank/DDBJ databases">
        <authorList>
            <consortium name="Pathogen Informatics"/>
        </authorList>
    </citation>
    <scope>NUCLEOTIDE SEQUENCE [LARGE SCALE GENOMIC DNA]</scope>
</reference>
<dbReference type="InterPro" id="IPR032466">
    <property type="entry name" value="Metal_Hydrolase"/>
</dbReference>
<dbReference type="Pfam" id="PF00962">
    <property type="entry name" value="A_deaminase"/>
    <property type="match status" value="1"/>
</dbReference>
<evidence type="ECO:0000259" key="8">
    <source>
        <dbReference type="Pfam" id="PF00962"/>
    </source>
</evidence>
<gene>
    <name evidence="9" type="ORF">TCNE_LOCUS15379</name>
</gene>
<keyword evidence="10" id="KW-1185">Reference proteome</keyword>
<dbReference type="Gene3D" id="3.20.20.140">
    <property type="entry name" value="Metal-dependent hydrolases"/>
    <property type="match status" value="1"/>
</dbReference>
<dbReference type="AlphaFoldDB" id="A0A183V3Q9"/>
<dbReference type="PANTHER" id="PTHR11409:SF42">
    <property type="entry name" value="ADENOSINE DEAMINASE-LIKE PROTEIN"/>
    <property type="match status" value="1"/>
</dbReference>
<proteinExistence type="inferred from homology"/>
<evidence type="ECO:0000313" key="11">
    <source>
        <dbReference type="WBParaSite" id="TCNE_0001538001-mRNA-1"/>
    </source>
</evidence>
<comment type="cofactor">
    <cofactor evidence="1">
        <name>Zn(2+)</name>
        <dbReference type="ChEBI" id="CHEBI:29105"/>
    </cofactor>
</comment>
<evidence type="ECO:0000256" key="2">
    <source>
        <dbReference type="ARBA" id="ARBA00006676"/>
    </source>
</evidence>
<evidence type="ECO:0000313" key="9">
    <source>
        <dbReference type="EMBL" id="VDM46700.1"/>
    </source>
</evidence>
<dbReference type="GO" id="GO:0046103">
    <property type="term" value="P:inosine biosynthetic process"/>
    <property type="evidence" value="ECO:0007669"/>
    <property type="project" value="TreeGrafter"/>
</dbReference>
<sequence length="260" mass="29363">MQLSGTVKKCQIVDQVCSYQALSGIIRSWISRQPSGAIRIYQELHAHLNGSLSMKTIEKLAAMKAENDPDYCGLSEAERELLKPTERQRSLDEVFRIFPVVQNLIQHKEELTMATVDVIGDFESENVVYLELRSTPKSTKGMSKRDYVEAILDGIKFARRIHPNIVVRLILSIDRRHTLEEASDIMGMALEMGDTAAFTFLSGGILCFMSAENVSPVFLTMTCLWLIKEESLWSLFDGKAYGCVSVGSASNKVRKWKQYR</sequence>
<dbReference type="GO" id="GO:0009117">
    <property type="term" value="P:nucleotide metabolic process"/>
    <property type="evidence" value="ECO:0007669"/>
    <property type="project" value="UniProtKB-KW"/>
</dbReference>
<protein>
    <submittedName>
        <fullName evidence="11">A_deaminase domain-containing protein</fullName>
    </submittedName>
</protein>
<dbReference type="EMBL" id="UYWY01022820">
    <property type="protein sequence ID" value="VDM46700.1"/>
    <property type="molecule type" value="Genomic_DNA"/>
</dbReference>
<keyword evidence="5" id="KW-0862">Zinc</keyword>
<organism evidence="10 11">
    <name type="scientific">Toxocara canis</name>
    <name type="common">Canine roundworm</name>
    <dbReference type="NCBI Taxonomy" id="6265"/>
    <lineage>
        <taxon>Eukaryota</taxon>
        <taxon>Metazoa</taxon>
        <taxon>Ecdysozoa</taxon>
        <taxon>Nematoda</taxon>
        <taxon>Chromadorea</taxon>
        <taxon>Rhabditida</taxon>
        <taxon>Spirurina</taxon>
        <taxon>Ascaridomorpha</taxon>
        <taxon>Ascaridoidea</taxon>
        <taxon>Toxocaridae</taxon>
        <taxon>Toxocara</taxon>
    </lineage>
</organism>
<accession>A0A183V3Q9</accession>
<evidence type="ECO:0000313" key="10">
    <source>
        <dbReference type="Proteomes" id="UP000050794"/>
    </source>
</evidence>